<dbReference type="AlphaFoldDB" id="M3G3A8"/>
<organism evidence="1 2">
    <name type="scientific">Leptospira weilii serovar Topaz str. LT2116</name>
    <dbReference type="NCBI Taxonomy" id="1088540"/>
    <lineage>
        <taxon>Bacteria</taxon>
        <taxon>Pseudomonadati</taxon>
        <taxon>Spirochaetota</taxon>
        <taxon>Spirochaetia</taxon>
        <taxon>Leptospirales</taxon>
        <taxon>Leptospiraceae</taxon>
        <taxon>Leptospira</taxon>
    </lineage>
</organism>
<name>M3G3A8_9LEPT</name>
<dbReference type="EMBL" id="AHOR02000055">
    <property type="protein sequence ID" value="EMF80444.1"/>
    <property type="molecule type" value="Genomic_DNA"/>
</dbReference>
<sequence>MDLAWYPEVRCVYFDAETEVLVKVDVSPEDLEKAEMDVGTLN</sequence>
<protein>
    <submittedName>
        <fullName evidence="1">Uncharacterized protein</fullName>
    </submittedName>
</protein>
<evidence type="ECO:0000313" key="2">
    <source>
        <dbReference type="Proteomes" id="UP000011770"/>
    </source>
</evidence>
<evidence type="ECO:0000313" key="1">
    <source>
        <dbReference type="EMBL" id="EMF80444.1"/>
    </source>
</evidence>
<dbReference type="Proteomes" id="UP000011770">
    <property type="component" value="Unassembled WGS sequence"/>
</dbReference>
<comment type="caution">
    <text evidence="1">The sequence shown here is derived from an EMBL/GenBank/DDBJ whole genome shotgun (WGS) entry which is preliminary data.</text>
</comment>
<reference evidence="1 2" key="1">
    <citation type="submission" date="2013-01" db="EMBL/GenBank/DDBJ databases">
        <authorList>
            <person name="Harkins D.M."/>
            <person name="Durkin A.S."/>
            <person name="Brinkac L.M."/>
            <person name="Haft D.H."/>
            <person name="Selengut J.D."/>
            <person name="Sanka R."/>
            <person name="DePew J."/>
            <person name="Purushe J."/>
            <person name="Tulsiani S.M."/>
            <person name="Graham G.C."/>
            <person name="Burns M.-A."/>
            <person name="Dohnt M.F."/>
            <person name="Smythe L.D."/>
            <person name="McKay D.B."/>
            <person name="Craig S.B."/>
            <person name="Vinetz J.M."/>
            <person name="Sutton G.G."/>
            <person name="Nierman W.C."/>
            <person name="Fouts D.E."/>
        </authorList>
    </citation>
    <scope>NUCLEOTIDE SEQUENCE [LARGE SCALE GENOMIC DNA]</scope>
    <source>
        <strain evidence="1 2">LT2116</strain>
    </source>
</reference>
<proteinExistence type="predicted"/>
<gene>
    <name evidence="1" type="ORF">LEP1GSC188_0540</name>
</gene>
<accession>M3G3A8</accession>